<accession>A0A251X018</accession>
<dbReference type="RefSeq" id="WP_086451063.1">
    <property type="nucleotide sequence ID" value="NZ_MSPP01000002.1"/>
</dbReference>
<dbReference type="GO" id="GO:0033014">
    <property type="term" value="P:tetrapyrrole biosynthetic process"/>
    <property type="evidence" value="ECO:0007669"/>
    <property type="project" value="InterPro"/>
</dbReference>
<organism evidence="2 3">
    <name type="scientific">Marivivens niveibacter</name>
    <dbReference type="NCBI Taxonomy" id="1930667"/>
    <lineage>
        <taxon>Bacteria</taxon>
        <taxon>Pseudomonadati</taxon>
        <taxon>Pseudomonadota</taxon>
        <taxon>Alphaproteobacteria</taxon>
        <taxon>Rhodobacterales</taxon>
        <taxon>Paracoccaceae</taxon>
        <taxon>Marivivens group</taxon>
        <taxon>Marivivens</taxon>
    </lineage>
</organism>
<feature type="domain" description="Tetrapyrrole biosynthesis uroporphyrinogen III synthase" evidence="1">
    <location>
        <begin position="27"/>
        <end position="217"/>
    </location>
</feature>
<dbReference type="EMBL" id="MSPP01000002">
    <property type="protein sequence ID" value="OUD09728.1"/>
    <property type="molecule type" value="Genomic_DNA"/>
</dbReference>
<evidence type="ECO:0000313" key="3">
    <source>
        <dbReference type="Proteomes" id="UP000194664"/>
    </source>
</evidence>
<keyword evidence="3" id="KW-1185">Reference proteome</keyword>
<dbReference type="GO" id="GO:0004852">
    <property type="term" value="F:uroporphyrinogen-III synthase activity"/>
    <property type="evidence" value="ECO:0007669"/>
    <property type="project" value="InterPro"/>
</dbReference>
<evidence type="ECO:0000313" key="2">
    <source>
        <dbReference type="EMBL" id="OUD09728.1"/>
    </source>
</evidence>
<dbReference type="InterPro" id="IPR003754">
    <property type="entry name" value="4pyrrol_synth_uPrphyn_synth"/>
</dbReference>
<dbReference type="InterPro" id="IPR036108">
    <property type="entry name" value="4pyrrol_syn_uPrphyn_synt_sf"/>
</dbReference>
<gene>
    <name evidence="2" type="ORF">BVC71_07800</name>
</gene>
<dbReference type="Pfam" id="PF02602">
    <property type="entry name" value="HEM4"/>
    <property type="match status" value="1"/>
</dbReference>
<protein>
    <recommendedName>
        <fullName evidence="1">Tetrapyrrole biosynthesis uroporphyrinogen III synthase domain-containing protein</fullName>
    </recommendedName>
</protein>
<dbReference type="Gene3D" id="3.40.50.10090">
    <property type="match status" value="2"/>
</dbReference>
<dbReference type="SUPFAM" id="SSF69618">
    <property type="entry name" value="HemD-like"/>
    <property type="match status" value="1"/>
</dbReference>
<name>A0A251X018_9RHOB</name>
<proteinExistence type="predicted"/>
<dbReference type="AlphaFoldDB" id="A0A251X018"/>
<comment type="caution">
    <text evidence="2">The sequence shown here is derived from an EMBL/GenBank/DDBJ whole genome shotgun (WGS) entry which is preliminary data.</text>
</comment>
<evidence type="ECO:0000259" key="1">
    <source>
        <dbReference type="Pfam" id="PF02602"/>
    </source>
</evidence>
<dbReference type="Proteomes" id="UP000194664">
    <property type="component" value="Unassembled WGS sequence"/>
</dbReference>
<dbReference type="OrthoDB" id="7204250at2"/>
<reference evidence="2 3" key="1">
    <citation type="submission" date="2016-12" db="EMBL/GenBank/DDBJ databases">
        <title>The draft genome sequence of HSLHS2.</title>
        <authorList>
            <person name="Hu D."/>
            <person name="Wang L."/>
            <person name="Shao Z."/>
        </authorList>
    </citation>
    <scope>NUCLEOTIDE SEQUENCE [LARGE SCALE GENOMIC DNA]</scope>
    <source>
        <strain evidence="2">MCCC 1A06712</strain>
    </source>
</reference>
<sequence length="226" mass="24005">MTILLLTRPRLDSERFLDAVTNDYGPIKSVISPVMEIIPLEVSLPDCDEVILTSANGARQAARLGVPHGTRAWCVGNRTAQVAKQAGLDPISAGKDADALVNLISSEQTRRLCHLRGTHARGDVAQRLTQLGKNCAEAICYDQRACPPDPDALDAVSGTDPVVLPLFSPRSAVLIPAIVNAPVHAIAMSHAVAAELADLGVDTVVVADRPDFDSMVAATCRRLFAL</sequence>
<dbReference type="CDD" id="cd06578">
    <property type="entry name" value="HemD"/>
    <property type="match status" value="1"/>
</dbReference>